<reference evidence="2" key="1">
    <citation type="journal article" date="2023" name="Mol. Phylogenet. Evol.">
        <title>Genome-scale phylogeny and comparative genomics of the fungal order Sordariales.</title>
        <authorList>
            <person name="Hensen N."/>
            <person name="Bonometti L."/>
            <person name="Westerberg I."/>
            <person name="Brannstrom I.O."/>
            <person name="Guillou S."/>
            <person name="Cros-Aarteil S."/>
            <person name="Calhoun S."/>
            <person name="Haridas S."/>
            <person name="Kuo A."/>
            <person name="Mondo S."/>
            <person name="Pangilinan J."/>
            <person name="Riley R."/>
            <person name="LaButti K."/>
            <person name="Andreopoulos B."/>
            <person name="Lipzen A."/>
            <person name="Chen C."/>
            <person name="Yan M."/>
            <person name="Daum C."/>
            <person name="Ng V."/>
            <person name="Clum A."/>
            <person name="Steindorff A."/>
            <person name="Ohm R.A."/>
            <person name="Martin F."/>
            <person name="Silar P."/>
            <person name="Natvig D.O."/>
            <person name="Lalanne C."/>
            <person name="Gautier V."/>
            <person name="Ament-Velasquez S.L."/>
            <person name="Kruys A."/>
            <person name="Hutchinson M.I."/>
            <person name="Powell A.J."/>
            <person name="Barry K."/>
            <person name="Miller A.N."/>
            <person name="Grigoriev I.V."/>
            <person name="Debuchy R."/>
            <person name="Gladieux P."/>
            <person name="Hiltunen Thoren M."/>
            <person name="Johannesson H."/>
        </authorList>
    </citation>
    <scope>NUCLEOTIDE SEQUENCE</scope>
    <source>
        <strain evidence="2">PSN293</strain>
    </source>
</reference>
<reference evidence="2" key="2">
    <citation type="submission" date="2023-05" db="EMBL/GenBank/DDBJ databases">
        <authorList>
            <consortium name="Lawrence Berkeley National Laboratory"/>
            <person name="Steindorff A."/>
            <person name="Hensen N."/>
            <person name="Bonometti L."/>
            <person name="Westerberg I."/>
            <person name="Brannstrom I.O."/>
            <person name="Guillou S."/>
            <person name="Cros-Aarteil S."/>
            <person name="Calhoun S."/>
            <person name="Haridas S."/>
            <person name="Kuo A."/>
            <person name="Mondo S."/>
            <person name="Pangilinan J."/>
            <person name="Riley R."/>
            <person name="Labutti K."/>
            <person name="Andreopoulos B."/>
            <person name="Lipzen A."/>
            <person name="Chen C."/>
            <person name="Yanf M."/>
            <person name="Daum C."/>
            <person name="Ng V."/>
            <person name="Clum A."/>
            <person name="Ohm R."/>
            <person name="Martin F."/>
            <person name="Silar P."/>
            <person name="Natvig D."/>
            <person name="Lalanne C."/>
            <person name="Gautier V."/>
            <person name="Ament-Velasquez S.L."/>
            <person name="Kruys A."/>
            <person name="Hutchinson M.I."/>
            <person name="Powell A.J."/>
            <person name="Barry K."/>
            <person name="Miller A.N."/>
            <person name="Grigoriev I.V."/>
            <person name="Debuchy R."/>
            <person name="Gladieux P."/>
            <person name="Thoren M.H."/>
            <person name="Johannesson H."/>
        </authorList>
    </citation>
    <scope>NUCLEOTIDE SEQUENCE</scope>
    <source>
        <strain evidence="2">PSN293</strain>
    </source>
</reference>
<dbReference type="EMBL" id="MU858050">
    <property type="protein sequence ID" value="KAK4218948.1"/>
    <property type="molecule type" value="Genomic_DNA"/>
</dbReference>
<feature type="compositionally biased region" description="Low complexity" evidence="1">
    <location>
        <begin position="414"/>
        <end position="427"/>
    </location>
</feature>
<protein>
    <recommendedName>
        <fullName evidence="4">BTB domain-containing protein</fullName>
    </recommendedName>
</protein>
<feature type="non-terminal residue" evidence="2">
    <location>
        <position position="702"/>
    </location>
</feature>
<comment type="caution">
    <text evidence="2">The sequence shown here is derived from an EMBL/GenBank/DDBJ whole genome shotgun (WGS) entry which is preliminary data.</text>
</comment>
<evidence type="ECO:0000256" key="1">
    <source>
        <dbReference type="SAM" id="MobiDB-lite"/>
    </source>
</evidence>
<gene>
    <name evidence="2" type="ORF">QBC37DRAFT_273735</name>
</gene>
<keyword evidence="3" id="KW-1185">Reference proteome</keyword>
<dbReference type="AlphaFoldDB" id="A0AAN7BCI6"/>
<name>A0AAN7BCI6_9PEZI</name>
<proteinExistence type="predicted"/>
<dbReference type="Proteomes" id="UP001301769">
    <property type="component" value="Unassembled WGS sequence"/>
</dbReference>
<evidence type="ECO:0000313" key="2">
    <source>
        <dbReference type="EMBL" id="KAK4218948.1"/>
    </source>
</evidence>
<evidence type="ECO:0000313" key="3">
    <source>
        <dbReference type="Proteomes" id="UP001301769"/>
    </source>
</evidence>
<feature type="region of interest" description="Disordered" evidence="1">
    <location>
        <begin position="396"/>
        <end position="427"/>
    </location>
</feature>
<sequence>MAGPNITPETDPLRCLRLDLERIIDGHRRWLLKEYNKYDQRFAVEHLDSITFCENPNKFRLVKALARPEVNSLHVSVGPLLPSTNISAQVTDNEGIQHTDIWETRFNQYNKLKRDAAELKSLTSANKPSTTKLRRVVLETIAPYGDAILEFSNTCTSDDDEAPILRFRVSTHMLTECSPIFARMFSKHPDVLDAIPPLDLDHDLPQHPVQFSEQPDGSTIQLWRMPQVETNKESALTILLHAAHMHNEHVPRSIPFDQLVALSDAAIRYRCAKPLELFFEHCWVHQWIHKASEDMPDGLVTISYAFGRRRLFSRVTKSVILHLTDEEELRAKAWPQVVKDKIWAVRSAKMAQVYATCSETIEEYLRRPRASSAIPVSPKLPPVGSAQRPISRPVILPPPPPPPPATIGHRQTRSIDSTSSTNSRNTATTLGTFTTELFTFTSTPRCPKGSHWCDATNLGWLLLVYNELRLFSAILGPSALTGLSLSPNTAHPNTPPRSLAKVLDALRGMANPPHPAHPGGGSGGVCDPVPAFRDAVNDIYNSVTGLALQEVDGLGLRHRLGLSMPRLHLEGMQSLSALGSGFITASSKEERVVLGTNHAGNNLDHRDVKEEIFIGREDLSPPAYDQQAIMSSRPTSTAPSRALREERISLNIMRHLETSEDLRAVAVLNHRTYNIYKTHDKDLIREVALGDRIQTMMQLTAA</sequence>
<accession>A0AAN7BCI6</accession>
<organism evidence="2 3">
    <name type="scientific">Rhypophila decipiens</name>
    <dbReference type="NCBI Taxonomy" id="261697"/>
    <lineage>
        <taxon>Eukaryota</taxon>
        <taxon>Fungi</taxon>
        <taxon>Dikarya</taxon>
        <taxon>Ascomycota</taxon>
        <taxon>Pezizomycotina</taxon>
        <taxon>Sordariomycetes</taxon>
        <taxon>Sordariomycetidae</taxon>
        <taxon>Sordariales</taxon>
        <taxon>Naviculisporaceae</taxon>
        <taxon>Rhypophila</taxon>
    </lineage>
</organism>
<evidence type="ECO:0008006" key="4">
    <source>
        <dbReference type="Google" id="ProtNLM"/>
    </source>
</evidence>
<feature type="compositionally biased region" description="Pro residues" evidence="1">
    <location>
        <begin position="396"/>
        <end position="405"/>
    </location>
</feature>